<name>A0AAV8WR01_9CUCU</name>
<comment type="caution">
    <text evidence="2">The sequence shown here is derived from an EMBL/GenBank/DDBJ whole genome shotgun (WGS) entry which is preliminary data.</text>
</comment>
<dbReference type="Pfam" id="PF04083">
    <property type="entry name" value="Abhydro_lipase"/>
    <property type="match status" value="1"/>
</dbReference>
<dbReference type="PANTHER" id="PTHR11005">
    <property type="entry name" value="LYSOSOMAL ACID LIPASE-RELATED"/>
    <property type="match status" value="1"/>
</dbReference>
<gene>
    <name evidence="2" type="ORF">NQ314_018338</name>
</gene>
<protein>
    <recommendedName>
        <fullName evidence="1">Partial AB-hydrolase lipase domain-containing protein</fullName>
    </recommendedName>
</protein>
<dbReference type="SUPFAM" id="SSF53474">
    <property type="entry name" value="alpha/beta-Hydrolases"/>
    <property type="match status" value="1"/>
</dbReference>
<dbReference type="Proteomes" id="UP001162156">
    <property type="component" value="Unassembled WGS sequence"/>
</dbReference>
<organism evidence="2 3">
    <name type="scientific">Rhamnusium bicolor</name>
    <dbReference type="NCBI Taxonomy" id="1586634"/>
    <lineage>
        <taxon>Eukaryota</taxon>
        <taxon>Metazoa</taxon>
        <taxon>Ecdysozoa</taxon>
        <taxon>Arthropoda</taxon>
        <taxon>Hexapoda</taxon>
        <taxon>Insecta</taxon>
        <taxon>Pterygota</taxon>
        <taxon>Neoptera</taxon>
        <taxon>Endopterygota</taxon>
        <taxon>Coleoptera</taxon>
        <taxon>Polyphaga</taxon>
        <taxon>Cucujiformia</taxon>
        <taxon>Chrysomeloidea</taxon>
        <taxon>Cerambycidae</taxon>
        <taxon>Lepturinae</taxon>
        <taxon>Rhagiini</taxon>
        <taxon>Rhamnusium</taxon>
    </lineage>
</organism>
<dbReference type="InterPro" id="IPR029058">
    <property type="entry name" value="AB_hydrolase_fold"/>
</dbReference>
<dbReference type="EMBL" id="JANEYF010005151">
    <property type="protein sequence ID" value="KAJ8929027.1"/>
    <property type="molecule type" value="Genomic_DNA"/>
</dbReference>
<dbReference type="GO" id="GO:0006629">
    <property type="term" value="P:lipid metabolic process"/>
    <property type="evidence" value="ECO:0007669"/>
    <property type="project" value="InterPro"/>
</dbReference>
<dbReference type="InterPro" id="IPR006693">
    <property type="entry name" value="AB_hydrolase_lipase"/>
</dbReference>
<evidence type="ECO:0000259" key="1">
    <source>
        <dbReference type="Pfam" id="PF04083"/>
    </source>
</evidence>
<reference evidence="2" key="1">
    <citation type="journal article" date="2023" name="Insect Mol. Biol.">
        <title>Genome sequencing provides insights into the evolution of gene families encoding plant cell wall-degrading enzymes in longhorned beetles.</title>
        <authorList>
            <person name="Shin N.R."/>
            <person name="Okamura Y."/>
            <person name="Kirsch R."/>
            <person name="Pauchet Y."/>
        </authorList>
    </citation>
    <scope>NUCLEOTIDE SEQUENCE</scope>
    <source>
        <strain evidence="2">RBIC_L_NR</strain>
    </source>
</reference>
<keyword evidence="3" id="KW-1185">Reference proteome</keyword>
<evidence type="ECO:0000313" key="2">
    <source>
        <dbReference type="EMBL" id="KAJ8929027.1"/>
    </source>
</evidence>
<sequence length="117" mass="13805">MVYIFFQFVYLERNNYYYENHTIKTEDGYILLTVRIPYGKNASSNMAIGPPVLFMHCILCTFYDFLNAGPERAIGFEILEQGYDVWLLNIRGNTYSRKHVTLDPDLNPSGFWNFRKL</sequence>
<accession>A0AAV8WR01</accession>
<evidence type="ECO:0000313" key="3">
    <source>
        <dbReference type="Proteomes" id="UP001162156"/>
    </source>
</evidence>
<dbReference type="AlphaFoldDB" id="A0AAV8WR01"/>
<dbReference type="Gene3D" id="3.40.50.1820">
    <property type="entry name" value="alpha/beta hydrolase"/>
    <property type="match status" value="1"/>
</dbReference>
<feature type="domain" description="Partial AB-hydrolase lipase" evidence="1">
    <location>
        <begin position="10"/>
        <end position="66"/>
    </location>
</feature>
<proteinExistence type="predicted"/>